<dbReference type="PROSITE" id="PS50082">
    <property type="entry name" value="WD_REPEATS_2"/>
    <property type="match status" value="1"/>
</dbReference>
<dbReference type="SUPFAM" id="SSF47789">
    <property type="entry name" value="C-terminal domain of RNA polymerase alpha subunit"/>
    <property type="match status" value="1"/>
</dbReference>
<evidence type="ECO:0000256" key="2">
    <source>
        <dbReference type="SAM" id="MobiDB-lite"/>
    </source>
</evidence>
<evidence type="ECO:0000259" key="3">
    <source>
        <dbReference type="Pfam" id="PF03118"/>
    </source>
</evidence>
<dbReference type="GO" id="GO:0003899">
    <property type="term" value="F:DNA-directed RNA polymerase activity"/>
    <property type="evidence" value="ECO:0007669"/>
    <property type="project" value="InterPro"/>
</dbReference>
<comment type="caution">
    <text evidence="4">The sequence shown here is derived from an EMBL/GenBank/DDBJ whole genome shotgun (WGS) entry which is preliminary data.</text>
</comment>
<dbReference type="SMART" id="SM00320">
    <property type="entry name" value="WD40"/>
    <property type="match status" value="1"/>
</dbReference>
<feature type="domain" description="RNA polymerase alpha subunit C-terminal" evidence="3">
    <location>
        <begin position="25"/>
        <end position="78"/>
    </location>
</feature>
<accession>A0A841D4Y5</accession>
<dbReference type="GO" id="GO:0003677">
    <property type="term" value="F:DNA binding"/>
    <property type="evidence" value="ECO:0007669"/>
    <property type="project" value="InterPro"/>
</dbReference>
<evidence type="ECO:0000313" key="4">
    <source>
        <dbReference type="EMBL" id="MBB5963477.1"/>
    </source>
</evidence>
<sequence length="148" mass="16012">MPLRQSWEAPEEPLCRPYSIGDLGLPVEELSLPVRTYSRLKRAGIDSFGELVSRRRQHILAIKGIESQELEEIEEKLSAFHLALKATPEGPVRHPVRSIGHLQARPVSAIAFSPDGRLLATGGSDGTARLWDAGTGGVNDAPAGNAQE</sequence>
<dbReference type="Proteomes" id="UP000562352">
    <property type="component" value="Unassembled WGS sequence"/>
</dbReference>
<name>A0A841D4Y5_PLAVE</name>
<dbReference type="RefSeq" id="WP_184941614.1">
    <property type="nucleotide sequence ID" value="NZ_BAAAWZ010000004.1"/>
</dbReference>
<dbReference type="EMBL" id="JACHJJ010000007">
    <property type="protein sequence ID" value="MBB5963477.1"/>
    <property type="molecule type" value="Genomic_DNA"/>
</dbReference>
<dbReference type="Pfam" id="PF00400">
    <property type="entry name" value="WD40"/>
    <property type="match status" value="1"/>
</dbReference>
<dbReference type="PROSITE" id="PS50294">
    <property type="entry name" value="WD_REPEATS_REGION"/>
    <property type="match status" value="1"/>
</dbReference>
<keyword evidence="1" id="KW-0853">WD repeat</keyword>
<evidence type="ECO:0000313" key="5">
    <source>
        <dbReference type="Proteomes" id="UP000562352"/>
    </source>
</evidence>
<dbReference type="Pfam" id="PF03118">
    <property type="entry name" value="RNA_pol_A_CTD"/>
    <property type="match status" value="1"/>
</dbReference>
<dbReference type="SUPFAM" id="SSF50998">
    <property type="entry name" value="Quinoprotein alcohol dehydrogenase-like"/>
    <property type="match status" value="1"/>
</dbReference>
<feature type="region of interest" description="Disordered" evidence="2">
    <location>
        <begin position="129"/>
        <end position="148"/>
    </location>
</feature>
<proteinExistence type="predicted"/>
<dbReference type="InterPro" id="IPR011047">
    <property type="entry name" value="Quinoprotein_ADH-like_sf"/>
</dbReference>
<dbReference type="InterPro" id="IPR011260">
    <property type="entry name" value="RNAP_asu_C"/>
</dbReference>
<dbReference type="InterPro" id="IPR015943">
    <property type="entry name" value="WD40/YVTN_repeat-like_dom_sf"/>
</dbReference>
<dbReference type="InterPro" id="IPR001680">
    <property type="entry name" value="WD40_rpt"/>
</dbReference>
<dbReference type="GO" id="GO:0006351">
    <property type="term" value="P:DNA-templated transcription"/>
    <property type="evidence" value="ECO:0007669"/>
    <property type="project" value="InterPro"/>
</dbReference>
<reference evidence="4 5" key="1">
    <citation type="submission" date="2020-08" db="EMBL/GenBank/DDBJ databases">
        <title>Genomic Encyclopedia of Type Strains, Phase III (KMG-III): the genomes of soil and plant-associated and newly described type strains.</title>
        <authorList>
            <person name="Whitman W."/>
        </authorList>
    </citation>
    <scope>NUCLEOTIDE SEQUENCE [LARGE SCALE GENOMIC DNA]</scope>
    <source>
        <strain evidence="4 5">CECT 3303</strain>
    </source>
</reference>
<gene>
    <name evidence="4" type="ORF">FHS22_002756</name>
</gene>
<keyword evidence="5" id="KW-1185">Reference proteome</keyword>
<dbReference type="AlphaFoldDB" id="A0A841D4Y5"/>
<organism evidence="4 5">
    <name type="scientific">Planomonospora venezuelensis</name>
    <dbReference type="NCBI Taxonomy" id="1999"/>
    <lineage>
        <taxon>Bacteria</taxon>
        <taxon>Bacillati</taxon>
        <taxon>Actinomycetota</taxon>
        <taxon>Actinomycetes</taxon>
        <taxon>Streptosporangiales</taxon>
        <taxon>Streptosporangiaceae</taxon>
        <taxon>Planomonospora</taxon>
    </lineage>
</organism>
<dbReference type="Gene3D" id="2.130.10.10">
    <property type="entry name" value="YVTN repeat-like/Quinoprotein amine dehydrogenase"/>
    <property type="match status" value="1"/>
</dbReference>
<dbReference type="Gene3D" id="1.10.150.20">
    <property type="entry name" value="5' to 3' exonuclease, C-terminal subdomain"/>
    <property type="match status" value="1"/>
</dbReference>
<evidence type="ECO:0000256" key="1">
    <source>
        <dbReference type="PROSITE-ProRule" id="PRU00221"/>
    </source>
</evidence>
<feature type="repeat" description="WD" evidence="1">
    <location>
        <begin position="107"/>
        <end position="132"/>
    </location>
</feature>
<protein>
    <recommendedName>
        <fullName evidence="3">RNA polymerase alpha subunit C-terminal domain-containing protein</fullName>
    </recommendedName>
</protein>